<dbReference type="PROSITE" id="PS51176">
    <property type="entry name" value="PDH_ADH"/>
    <property type="match status" value="1"/>
</dbReference>
<feature type="domain" description="Prephenate/arogenate dehydrogenase" evidence="5">
    <location>
        <begin position="1"/>
        <end position="278"/>
    </location>
</feature>
<protein>
    <submittedName>
        <fullName evidence="6">Prephenate dehydrogenase</fullName>
    </submittedName>
</protein>
<comment type="similarity">
    <text evidence="1">Belongs to the prephenate/arogenate dehydrogenase family.</text>
</comment>
<dbReference type="SUPFAM" id="SSF51735">
    <property type="entry name" value="NAD(P)-binding Rossmann-fold domains"/>
    <property type="match status" value="1"/>
</dbReference>
<dbReference type="EMBL" id="CP117826">
    <property type="protein sequence ID" value="XCC61865.1"/>
    <property type="molecule type" value="Genomic_DNA"/>
</dbReference>
<evidence type="ECO:0000313" key="6">
    <source>
        <dbReference type="EMBL" id="XCC61865.1"/>
    </source>
</evidence>
<dbReference type="Gene3D" id="3.40.50.720">
    <property type="entry name" value="NAD(P)-binding Rossmann-like Domain"/>
    <property type="match status" value="1"/>
</dbReference>
<feature type="coiled-coil region" evidence="4">
    <location>
        <begin position="227"/>
        <end position="254"/>
    </location>
</feature>
<dbReference type="Pfam" id="PF20463">
    <property type="entry name" value="PDH_C"/>
    <property type="match status" value="1"/>
</dbReference>
<evidence type="ECO:0000259" key="5">
    <source>
        <dbReference type="PROSITE" id="PS51176"/>
    </source>
</evidence>
<dbReference type="InterPro" id="IPR050812">
    <property type="entry name" value="Preph/Arog_dehydrog"/>
</dbReference>
<comment type="pathway">
    <text evidence="3">Amino-acid biosynthesis.</text>
</comment>
<name>A0AAU8A7P4_9FIRM</name>
<keyword evidence="2" id="KW-0560">Oxidoreductase</keyword>
<dbReference type="InterPro" id="IPR003099">
    <property type="entry name" value="Prephen_DH"/>
</dbReference>
<reference evidence="6" key="1">
    <citation type="submission" date="2023-02" db="EMBL/GenBank/DDBJ databases">
        <title>Gut commensal Christensenella minuta modulates host metabolism via a new class of secondary bile acids.</title>
        <authorList>
            <person name="Liu C."/>
        </authorList>
    </citation>
    <scope>NUCLEOTIDE SEQUENCE</scope>
    <source>
        <strain evidence="6">CA70</strain>
    </source>
</reference>
<dbReference type="GO" id="GO:0008977">
    <property type="term" value="F:prephenate dehydrogenase (NAD+) activity"/>
    <property type="evidence" value="ECO:0007669"/>
    <property type="project" value="InterPro"/>
</dbReference>
<dbReference type="InterPro" id="IPR046825">
    <property type="entry name" value="PDH_C"/>
</dbReference>
<dbReference type="GO" id="GO:0070403">
    <property type="term" value="F:NAD+ binding"/>
    <property type="evidence" value="ECO:0007669"/>
    <property type="project" value="InterPro"/>
</dbReference>
<evidence type="ECO:0000256" key="2">
    <source>
        <dbReference type="ARBA" id="ARBA00023002"/>
    </source>
</evidence>
<dbReference type="InterPro" id="IPR008927">
    <property type="entry name" value="6-PGluconate_DH-like_C_sf"/>
</dbReference>
<dbReference type="InterPro" id="IPR046826">
    <property type="entry name" value="PDH_N"/>
</dbReference>
<dbReference type="RefSeq" id="WP_079546041.1">
    <property type="nucleotide sequence ID" value="NZ_CP117826.1"/>
</dbReference>
<dbReference type="SUPFAM" id="SSF48179">
    <property type="entry name" value="6-phosphogluconate dehydrogenase C-terminal domain-like"/>
    <property type="match status" value="1"/>
</dbReference>
<dbReference type="PANTHER" id="PTHR21363">
    <property type="entry name" value="PREPHENATE DEHYDROGENASE"/>
    <property type="match status" value="1"/>
</dbReference>
<accession>A0AAU8A7P4</accession>
<proteinExistence type="inferred from homology"/>
<dbReference type="InterPro" id="IPR036291">
    <property type="entry name" value="NAD(P)-bd_dom_sf"/>
</dbReference>
<keyword evidence="4" id="KW-0175">Coiled coil</keyword>
<sequence length="283" mass="30765">MKIGIAGLGLIGGSLARSIKKYTAHSVCGMDRNQEVLAAAYAAGAIDSDTDVSDCDVVFVCLYPRDCVSFMLNTDFKSHAVIADISGVKRFIARKVSAPLKERGLRYVGTHPMAGKETSGFSSSDADLFCGASFIITEDETTDMDAVRLLSGLAKELGFARVTRCSAKKHDEVIAYTSQLAHVVSNAYVKSEASQNFSGFSAGSFMDLTRVARLDANMWAELFVLNGDELVKEIDELQRNIGALREAIAAKDEAALRSLLREGSEKKKRLNREYHSGSDKNEK</sequence>
<gene>
    <name evidence="6" type="ORF">PUP29_10050</name>
</gene>
<dbReference type="GO" id="GO:0006571">
    <property type="term" value="P:tyrosine biosynthetic process"/>
    <property type="evidence" value="ECO:0007669"/>
    <property type="project" value="InterPro"/>
</dbReference>
<dbReference type="Pfam" id="PF02153">
    <property type="entry name" value="PDH_N"/>
    <property type="match status" value="1"/>
</dbReference>
<evidence type="ECO:0000256" key="1">
    <source>
        <dbReference type="ARBA" id="ARBA00007964"/>
    </source>
</evidence>
<dbReference type="AlphaFoldDB" id="A0AAU8A7P4"/>
<organism evidence="6">
    <name type="scientific">Christensenella massiliensis</name>
    <dbReference type="NCBI Taxonomy" id="1805714"/>
    <lineage>
        <taxon>Bacteria</taxon>
        <taxon>Bacillati</taxon>
        <taxon>Bacillota</taxon>
        <taxon>Clostridia</taxon>
        <taxon>Christensenellales</taxon>
        <taxon>Christensenellaceae</taxon>
        <taxon>Christensenella</taxon>
    </lineage>
</organism>
<evidence type="ECO:0000256" key="3">
    <source>
        <dbReference type="ARBA" id="ARBA00029440"/>
    </source>
</evidence>
<dbReference type="GO" id="GO:0004665">
    <property type="term" value="F:prephenate dehydrogenase (NADP+) activity"/>
    <property type="evidence" value="ECO:0007669"/>
    <property type="project" value="InterPro"/>
</dbReference>
<dbReference type="Gene3D" id="1.10.3660.10">
    <property type="entry name" value="6-phosphogluconate dehydrogenase C-terminal like domain"/>
    <property type="match status" value="1"/>
</dbReference>
<dbReference type="PANTHER" id="PTHR21363:SF0">
    <property type="entry name" value="PREPHENATE DEHYDROGENASE [NADP(+)]"/>
    <property type="match status" value="1"/>
</dbReference>
<evidence type="ECO:0000256" key="4">
    <source>
        <dbReference type="SAM" id="Coils"/>
    </source>
</evidence>